<evidence type="ECO:0000313" key="14">
    <source>
        <dbReference type="Proteomes" id="UP000837675"/>
    </source>
</evidence>
<dbReference type="Proteomes" id="UP000837675">
    <property type="component" value="Unassembled WGS sequence"/>
</dbReference>
<feature type="transmembrane region" description="Helical" evidence="12">
    <location>
        <begin position="199"/>
        <end position="223"/>
    </location>
</feature>
<dbReference type="Gene3D" id="1.20.120.220">
    <property type="entry name" value="ATP synthase, F0 complex, subunit A"/>
    <property type="match status" value="1"/>
</dbReference>
<dbReference type="PROSITE" id="PS00449">
    <property type="entry name" value="ATPASE_A"/>
    <property type="match status" value="1"/>
</dbReference>
<dbReference type="Pfam" id="PF00119">
    <property type="entry name" value="ATP-synt_A"/>
    <property type="match status" value="1"/>
</dbReference>
<dbReference type="GO" id="GO:0045259">
    <property type="term" value="C:proton-transporting ATP synthase complex"/>
    <property type="evidence" value="ECO:0007669"/>
    <property type="project" value="UniProtKB-KW"/>
</dbReference>
<dbReference type="PANTHER" id="PTHR11410:SF0">
    <property type="entry name" value="ATP SYNTHASE SUBUNIT A"/>
    <property type="match status" value="1"/>
</dbReference>
<evidence type="ECO:0000313" key="13">
    <source>
        <dbReference type="EMBL" id="CAG7599802.1"/>
    </source>
</evidence>
<keyword evidence="3" id="KW-0813">Transport</keyword>
<name>A0A8S4C4D6_9ACAR</name>
<dbReference type="InterPro" id="IPR000568">
    <property type="entry name" value="ATP_synth_F0_asu"/>
</dbReference>
<feature type="transmembrane region" description="Helical" evidence="12">
    <location>
        <begin position="44"/>
        <end position="63"/>
    </location>
</feature>
<feature type="transmembrane region" description="Helical" evidence="12">
    <location>
        <begin position="128"/>
        <end position="148"/>
    </location>
</feature>
<evidence type="ECO:0000256" key="4">
    <source>
        <dbReference type="ARBA" id="ARBA00022547"/>
    </source>
</evidence>
<dbReference type="NCBIfam" id="NF004482">
    <property type="entry name" value="PRK05815.2-4"/>
    <property type="match status" value="1"/>
</dbReference>
<dbReference type="InterPro" id="IPR045083">
    <property type="entry name" value="ATP_synth_F0_asu_bact/mt"/>
</dbReference>
<dbReference type="PRINTS" id="PR00123">
    <property type="entry name" value="ATPASEA"/>
</dbReference>
<evidence type="ECO:0000256" key="12">
    <source>
        <dbReference type="SAM" id="Phobius"/>
    </source>
</evidence>
<feature type="transmembrane region" description="Helical" evidence="12">
    <location>
        <begin position="101"/>
        <end position="122"/>
    </location>
</feature>
<dbReference type="SUPFAM" id="SSF81336">
    <property type="entry name" value="F1F0 ATP synthase subunit A"/>
    <property type="match status" value="1"/>
</dbReference>
<comment type="caution">
    <text evidence="13">The sequence shown here is derived from an EMBL/GenBank/DDBJ whole genome shotgun (WGS) entry which is preliminary data.</text>
</comment>
<comment type="similarity">
    <text evidence="2">Belongs to the ATPase A chain family.</text>
</comment>
<dbReference type="HAMAP" id="MF_01393">
    <property type="entry name" value="ATP_synth_a_bact"/>
    <property type="match status" value="1"/>
</dbReference>
<dbReference type="AlphaFoldDB" id="A0A8S4C4D6"/>
<keyword evidence="6" id="KW-0375">Hydrogen ion transport</keyword>
<keyword evidence="10" id="KW-0066">ATP synthesis</keyword>
<dbReference type="EMBL" id="CAJVAF010000348">
    <property type="protein sequence ID" value="CAG7599802.1"/>
    <property type="molecule type" value="Genomic_DNA"/>
</dbReference>
<keyword evidence="14" id="KW-1185">Reference proteome</keyword>
<evidence type="ECO:0000256" key="5">
    <source>
        <dbReference type="ARBA" id="ARBA00022692"/>
    </source>
</evidence>
<dbReference type="GO" id="GO:0046933">
    <property type="term" value="F:proton-transporting ATP synthase activity, rotational mechanism"/>
    <property type="evidence" value="ECO:0007669"/>
    <property type="project" value="TreeGrafter"/>
</dbReference>
<accession>A0A8S4C4D6</accession>
<reference evidence="13" key="1">
    <citation type="submission" date="2021-06" db="EMBL/GenBank/DDBJ databases">
        <authorList>
            <person name="Nardi T."/>
            <person name="Nardi T."/>
        </authorList>
    </citation>
    <scope>NUCLEOTIDE SEQUENCE</scope>
</reference>
<evidence type="ECO:0000256" key="11">
    <source>
        <dbReference type="ARBA" id="ARBA00032954"/>
    </source>
</evidence>
<feature type="transmembrane region" description="Helical" evidence="12">
    <location>
        <begin position="160"/>
        <end position="179"/>
    </location>
</feature>
<dbReference type="CDD" id="cd00310">
    <property type="entry name" value="ATP-synt_Fo_a_6"/>
    <property type="match status" value="1"/>
</dbReference>
<comment type="subcellular location">
    <subcellularLocation>
        <location evidence="1">Membrane</location>
        <topology evidence="1">Multi-pass membrane protein</topology>
    </subcellularLocation>
</comment>
<keyword evidence="8" id="KW-0406">Ion transport</keyword>
<sequence length="255" mass="28322">MLIMPLKADNKNTCMIIDPLKQFAIKNLFEFNFLGFNLHFTNSALAMVIVISLAALFLSPILFSKNGPITKTQAFVEIMYDTITQMIEGTAGTEARKFAPLIFSLFIFILFCNLFGMIPYSFTVTSHISITFAMAAMIFIFITLLGFIRHGAHFLSLFSPKGVPIFMAPLLIVIELFAYLARPISLSIRLAANMIAGHIVLKVLAAFTVMAGFLGIFPFALLTILTGFEIFIAVLQAYIFSILTCVYLGDVFNLH</sequence>
<evidence type="ECO:0000256" key="7">
    <source>
        <dbReference type="ARBA" id="ARBA00022989"/>
    </source>
</evidence>
<evidence type="ECO:0000256" key="8">
    <source>
        <dbReference type="ARBA" id="ARBA00023065"/>
    </source>
</evidence>
<evidence type="ECO:0000256" key="2">
    <source>
        <dbReference type="ARBA" id="ARBA00006810"/>
    </source>
</evidence>
<dbReference type="InterPro" id="IPR023011">
    <property type="entry name" value="ATP_synth_F0_asu_AS"/>
</dbReference>
<dbReference type="InterPro" id="IPR035908">
    <property type="entry name" value="F0_ATP_A_sf"/>
</dbReference>
<dbReference type="PANTHER" id="PTHR11410">
    <property type="entry name" value="ATP SYNTHASE SUBUNIT A"/>
    <property type="match status" value="1"/>
</dbReference>
<proteinExistence type="inferred from homology"/>
<keyword evidence="9 12" id="KW-0472">Membrane</keyword>
<keyword evidence="7 12" id="KW-1133">Transmembrane helix</keyword>
<protein>
    <recommendedName>
        <fullName evidence="11">F-ATPase protein 6</fullName>
    </recommendedName>
</protein>
<evidence type="ECO:0000256" key="6">
    <source>
        <dbReference type="ARBA" id="ARBA00022781"/>
    </source>
</evidence>
<organism evidence="13 14">
    <name type="scientific">Hyalomma marginatum</name>
    <dbReference type="NCBI Taxonomy" id="34627"/>
    <lineage>
        <taxon>Eukaryota</taxon>
        <taxon>Metazoa</taxon>
        <taxon>Ecdysozoa</taxon>
        <taxon>Arthropoda</taxon>
        <taxon>Chelicerata</taxon>
        <taxon>Arachnida</taxon>
        <taxon>Acari</taxon>
        <taxon>Parasitiformes</taxon>
        <taxon>Ixodida</taxon>
        <taxon>Ixodoidea</taxon>
        <taxon>Ixodidae</taxon>
        <taxon>Hyalomminae</taxon>
        <taxon>Hyalomma</taxon>
    </lineage>
</organism>
<evidence type="ECO:0000256" key="9">
    <source>
        <dbReference type="ARBA" id="ARBA00023136"/>
    </source>
</evidence>
<dbReference type="NCBIfam" id="TIGR01131">
    <property type="entry name" value="ATP_synt_6_or_A"/>
    <property type="match status" value="1"/>
</dbReference>
<evidence type="ECO:0000256" key="10">
    <source>
        <dbReference type="ARBA" id="ARBA00023310"/>
    </source>
</evidence>
<feature type="transmembrane region" description="Helical" evidence="12">
    <location>
        <begin position="230"/>
        <end position="249"/>
    </location>
</feature>
<keyword evidence="5 12" id="KW-0812">Transmembrane</keyword>
<evidence type="ECO:0000256" key="3">
    <source>
        <dbReference type="ARBA" id="ARBA00022448"/>
    </source>
</evidence>
<evidence type="ECO:0000256" key="1">
    <source>
        <dbReference type="ARBA" id="ARBA00004141"/>
    </source>
</evidence>
<keyword evidence="4" id="KW-0138">CF(0)</keyword>
<gene>
    <name evidence="13" type="ORF">MHYMCMPASI_01129</name>
</gene>